<keyword evidence="2" id="KW-1185">Reference proteome</keyword>
<dbReference type="OrthoDB" id="2481976at2759"/>
<gene>
    <name evidence="1" type="ORF">FWILDA_LOCUS10620</name>
</gene>
<name>A0A9W4SUZ3_9GLOM</name>
<dbReference type="Proteomes" id="UP001153678">
    <property type="component" value="Unassembled WGS sequence"/>
</dbReference>
<reference evidence="1" key="1">
    <citation type="submission" date="2022-08" db="EMBL/GenBank/DDBJ databases">
        <authorList>
            <person name="Kallberg Y."/>
            <person name="Tangrot J."/>
            <person name="Rosling A."/>
        </authorList>
    </citation>
    <scope>NUCLEOTIDE SEQUENCE</scope>
    <source>
        <strain evidence="1">Wild A</strain>
    </source>
</reference>
<evidence type="ECO:0000313" key="2">
    <source>
        <dbReference type="Proteomes" id="UP001153678"/>
    </source>
</evidence>
<comment type="caution">
    <text evidence="1">The sequence shown here is derived from an EMBL/GenBank/DDBJ whole genome shotgun (WGS) entry which is preliminary data.</text>
</comment>
<sequence length="83" mass="9797">MRLEYRVLEIAKDDEQECNFCFLDFDNPTNFSLDTIPTTHQCYLKAKSTKQISDKELLSQAFSSRLEKKTRELKKSYQLLKKG</sequence>
<accession>A0A9W4SUZ3</accession>
<dbReference type="EMBL" id="CAMKVN010002759">
    <property type="protein sequence ID" value="CAI2182518.1"/>
    <property type="molecule type" value="Genomic_DNA"/>
</dbReference>
<proteinExistence type="predicted"/>
<organism evidence="1 2">
    <name type="scientific">Funneliformis geosporum</name>
    <dbReference type="NCBI Taxonomy" id="1117311"/>
    <lineage>
        <taxon>Eukaryota</taxon>
        <taxon>Fungi</taxon>
        <taxon>Fungi incertae sedis</taxon>
        <taxon>Mucoromycota</taxon>
        <taxon>Glomeromycotina</taxon>
        <taxon>Glomeromycetes</taxon>
        <taxon>Glomerales</taxon>
        <taxon>Glomeraceae</taxon>
        <taxon>Funneliformis</taxon>
    </lineage>
</organism>
<evidence type="ECO:0000313" key="1">
    <source>
        <dbReference type="EMBL" id="CAI2182518.1"/>
    </source>
</evidence>
<dbReference type="AlphaFoldDB" id="A0A9W4SUZ3"/>
<protein>
    <submittedName>
        <fullName evidence="1">18633_t:CDS:1</fullName>
    </submittedName>
</protein>